<evidence type="ECO:0000313" key="3">
    <source>
        <dbReference type="Proteomes" id="UP001358586"/>
    </source>
</evidence>
<organism evidence="2 3">
    <name type="scientific">Gossypium arboreum</name>
    <name type="common">Tree cotton</name>
    <name type="synonym">Gossypium nanking</name>
    <dbReference type="NCBI Taxonomy" id="29729"/>
    <lineage>
        <taxon>Eukaryota</taxon>
        <taxon>Viridiplantae</taxon>
        <taxon>Streptophyta</taxon>
        <taxon>Embryophyta</taxon>
        <taxon>Tracheophyta</taxon>
        <taxon>Spermatophyta</taxon>
        <taxon>Magnoliopsida</taxon>
        <taxon>eudicotyledons</taxon>
        <taxon>Gunneridae</taxon>
        <taxon>Pentapetalae</taxon>
        <taxon>rosids</taxon>
        <taxon>malvids</taxon>
        <taxon>Malvales</taxon>
        <taxon>Malvaceae</taxon>
        <taxon>Malvoideae</taxon>
        <taxon>Gossypium</taxon>
    </lineage>
</organism>
<gene>
    <name evidence="2" type="ORF">PVK06_047533</name>
</gene>
<evidence type="ECO:0000259" key="1">
    <source>
        <dbReference type="Pfam" id="PF14111"/>
    </source>
</evidence>
<protein>
    <recommendedName>
        <fullName evidence="1">DUF4283 domain-containing protein</fullName>
    </recommendedName>
</protein>
<dbReference type="InterPro" id="IPR040256">
    <property type="entry name" value="At4g02000-like"/>
</dbReference>
<comment type="caution">
    <text evidence="2">The sequence shown here is derived from an EMBL/GenBank/DDBJ whole genome shotgun (WGS) entry which is preliminary data.</text>
</comment>
<reference evidence="2 3" key="1">
    <citation type="submission" date="2023-03" db="EMBL/GenBank/DDBJ databases">
        <title>WGS of Gossypium arboreum.</title>
        <authorList>
            <person name="Yu D."/>
        </authorList>
    </citation>
    <scope>NUCLEOTIDE SEQUENCE [LARGE SCALE GENOMIC DNA]</scope>
    <source>
        <tissue evidence="2">Leaf</tissue>
    </source>
</reference>
<dbReference type="PANTHER" id="PTHR31286:SF99">
    <property type="entry name" value="DUF4283 DOMAIN-CONTAINING PROTEIN"/>
    <property type="match status" value="1"/>
</dbReference>
<dbReference type="Proteomes" id="UP001358586">
    <property type="component" value="Chromosome 13"/>
</dbReference>
<proteinExistence type="predicted"/>
<dbReference type="PANTHER" id="PTHR31286">
    <property type="entry name" value="GLYCINE-RICH CELL WALL STRUCTURAL PROTEIN 1.8-LIKE"/>
    <property type="match status" value="1"/>
</dbReference>
<keyword evidence="3" id="KW-1185">Reference proteome</keyword>
<dbReference type="EMBL" id="JARKNE010000013">
    <property type="protein sequence ID" value="KAK5771335.1"/>
    <property type="molecule type" value="Genomic_DNA"/>
</dbReference>
<dbReference type="Pfam" id="PF14111">
    <property type="entry name" value="DUF4283"/>
    <property type="match status" value="1"/>
</dbReference>
<feature type="domain" description="DUF4283" evidence="1">
    <location>
        <begin position="76"/>
        <end position="153"/>
    </location>
</feature>
<evidence type="ECO:0000313" key="2">
    <source>
        <dbReference type="EMBL" id="KAK5771335.1"/>
    </source>
</evidence>
<sequence>MKSSETLEGEFGVARATKKVRWQEDDPQNVGDMEEDFDEDKFELVEGDVITRLVDGIPAIKFSERVYTWIQRSMAKTVIIKLLGWKIGFNNFVSKLNSMWKLNRSFQLMDLENDYYFIKFQAKEDYDKALINGPWMIYGYYLTVQPWSSSFNTSASYPKHLMVWIRLPGFRVLITKKSLGGGGKLDKSSDQGGQSNGK</sequence>
<name>A0ABR0MFH9_GOSAR</name>
<accession>A0ABR0MFH9</accession>
<dbReference type="InterPro" id="IPR025558">
    <property type="entry name" value="DUF4283"/>
</dbReference>